<evidence type="ECO:0000256" key="2">
    <source>
        <dbReference type="ARBA" id="ARBA00022737"/>
    </source>
</evidence>
<dbReference type="InterPro" id="IPR021820">
    <property type="entry name" value="S-locus_recpt_kinase_C"/>
</dbReference>
<sequence length="476" mass="53024">AWRLWNEERELEFVDPLLMERSPTAGIVRCIHIGLLCVQEDPADRPTMSFVVSALGSDPIALPQPKQPAFSLRKMVPVDKSSSKDPSANQMTVSGISPRKKEKANTGLGKKWERSEWLHLAFVESAHKPLSYWTLSLKMHTKLLAFGHSRAKCTYEHIDIGGVNNTSNYTINSPFENNLKLLLQLLPSNTSLTGFNYTSVGESPAKVYGQALCRGDVNSSACQACVEKAIQEIFNVCRSFREAIIWSELCQVHDSFQNMTSLFVYTGKYPDGDSREKFVSNPVQFYDEVTDLMTKLSNEAVFNPSNLMFATGEIKLSRSETIYGHVQCTRGIGADDCQKCLESAIIDLKGCYSSRKGGIVLSRTCNVRFELYQFYEASSYFLTYPSSRGRKWKMWKVASVVFISVMGLATVVGSSIEDPADRPTMSFVVSALGSDPRALPRPKKPAFSLRKMVPMDRSSSIDPSVNEMTVSGISPR</sequence>
<name>A0AAV1SHJ8_9ROSI</name>
<feature type="domain" description="Gnk2-homologous" evidence="4">
    <location>
        <begin position="157"/>
        <end position="259"/>
    </location>
</feature>
<dbReference type="FunFam" id="3.30.430.20:FF:000002">
    <property type="entry name" value="Cysteine-rich receptor-like protein kinase 10"/>
    <property type="match status" value="1"/>
</dbReference>
<evidence type="ECO:0000313" key="5">
    <source>
        <dbReference type="EMBL" id="CAK7350949.1"/>
    </source>
</evidence>
<dbReference type="PANTHER" id="PTHR32099:SF63">
    <property type="entry name" value="CYSTEINE-RICH REPEAT SECRETORY PROTEIN 38-LIKE"/>
    <property type="match status" value="1"/>
</dbReference>
<keyword evidence="2" id="KW-0677">Repeat</keyword>
<evidence type="ECO:0000259" key="4">
    <source>
        <dbReference type="PROSITE" id="PS51473"/>
    </source>
</evidence>
<protein>
    <recommendedName>
        <fullName evidence="4">Gnk2-homologous domain-containing protein</fullName>
    </recommendedName>
</protein>
<dbReference type="InterPro" id="IPR002902">
    <property type="entry name" value="GNK2"/>
</dbReference>
<comment type="caution">
    <text evidence="5">The sequence shown here is derived from an EMBL/GenBank/DDBJ whole genome shotgun (WGS) entry which is preliminary data.</text>
</comment>
<dbReference type="Pfam" id="PF01657">
    <property type="entry name" value="Stress-antifung"/>
    <property type="match status" value="2"/>
</dbReference>
<feature type="compositionally biased region" description="Polar residues" evidence="3">
    <location>
        <begin position="457"/>
        <end position="476"/>
    </location>
</feature>
<feature type="domain" description="Gnk2-homologous" evidence="4">
    <location>
        <begin position="267"/>
        <end position="374"/>
    </location>
</feature>
<proteinExistence type="predicted"/>
<keyword evidence="6" id="KW-1185">Reference proteome</keyword>
<feature type="compositionally biased region" description="Polar residues" evidence="3">
    <location>
        <begin position="84"/>
        <end position="95"/>
    </location>
</feature>
<feature type="region of interest" description="Disordered" evidence="3">
    <location>
        <begin position="79"/>
        <end position="108"/>
    </location>
</feature>
<evidence type="ECO:0000313" key="6">
    <source>
        <dbReference type="Proteomes" id="UP001314170"/>
    </source>
</evidence>
<accession>A0AAV1SHJ8</accession>
<feature type="region of interest" description="Disordered" evidence="3">
    <location>
        <begin position="456"/>
        <end position="476"/>
    </location>
</feature>
<feature type="non-terminal residue" evidence="5">
    <location>
        <position position="1"/>
    </location>
</feature>
<dbReference type="Pfam" id="PF11883">
    <property type="entry name" value="DUF3403"/>
    <property type="match status" value="1"/>
</dbReference>
<evidence type="ECO:0000256" key="1">
    <source>
        <dbReference type="ARBA" id="ARBA00022729"/>
    </source>
</evidence>
<dbReference type="InterPro" id="IPR038408">
    <property type="entry name" value="GNK2_sf"/>
</dbReference>
<reference evidence="5 6" key="1">
    <citation type="submission" date="2024-01" db="EMBL/GenBank/DDBJ databases">
        <authorList>
            <person name="Waweru B."/>
        </authorList>
    </citation>
    <scope>NUCLEOTIDE SEQUENCE [LARGE SCALE GENOMIC DNA]</scope>
</reference>
<evidence type="ECO:0000256" key="3">
    <source>
        <dbReference type="SAM" id="MobiDB-lite"/>
    </source>
</evidence>
<gene>
    <name evidence="5" type="ORF">DCAF_LOCUS23608</name>
</gene>
<dbReference type="Proteomes" id="UP001314170">
    <property type="component" value="Unassembled WGS sequence"/>
</dbReference>
<dbReference type="Gene3D" id="1.10.510.10">
    <property type="entry name" value="Transferase(Phosphotransferase) domain 1"/>
    <property type="match status" value="1"/>
</dbReference>
<dbReference type="GO" id="GO:0004674">
    <property type="term" value="F:protein serine/threonine kinase activity"/>
    <property type="evidence" value="ECO:0007669"/>
    <property type="project" value="InterPro"/>
</dbReference>
<dbReference type="PANTHER" id="PTHR32099">
    <property type="entry name" value="CYSTEINE-RICH REPEAT SECRETORY PROTEIN"/>
    <property type="match status" value="1"/>
</dbReference>
<dbReference type="PROSITE" id="PS51473">
    <property type="entry name" value="GNK2"/>
    <property type="match status" value="2"/>
</dbReference>
<organism evidence="5 6">
    <name type="scientific">Dovyalis caffra</name>
    <dbReference type="NCBI Taxonomy" id="77055"/>
    <lineage>
        <taxon>Eukaryota</taxon>
        <taxon>Viridiplantae</taxon>
        <taxon>Streptophyta</taxon>
        <taxon>Embryophyta</taxon>
        <taxon>Tracheophyta</taxon>
        <taxon>Spermatophyta</taxon>
        <taxon>Magnoliopsida</taxon>
        <taxon>eudicotyledons</taxon>
        <taxon>Gunneridae</taxon>
        <taxon>Pentapetalae</taxon>
        <taxon>rosids</taxon>
        <taxon>fabids</taxon>
        <taxon>Malpighiales</taxon>
        <taxon>Salicaceae</taxon>
        <taxon>Flacourtieae</taxon>
        <taxon>Dovyalis</taxon>
    </lineage>
</organism>
<dbReference type="CDD" id="cd23509">
    <property type="entry name" value="Gnk2-like"/>
    <property type="match status" value="2"/>
</dbReference>
<keyword evidence="1" id="KW-0732">Signal</keyword>
<dbReference type="EMBL" id="CAWUPB010001184">
    <property type="protein sequence ID" value="CAK7350949.1"/>
    <property type="molecule type" value="Genomic_DNA"/>
</dbReference>
<dbReference type="Gene3D" id="3.30.430.20">
    <property type="entry name" value="Gnk2 domain, C-X8-C-X2-C motif"/>
    <property type="match status" value="2"/>
</dbReference>
<dbReference type="AlphaFoldDB" id="A0AAV1SHJ8"/>